<comment type="catalytic activity">
    <reaction evidence="7">
        <text>D-ribose 5-phosphate + ATP = 5-phospho-alpha-D-ribose 1-diphosphate + AMP + H(+)</text>
        <dbReference type="Rhea" id="RHEA:15609"/>
        <dbReference type="ChEBI" id="CHEBI:15378"/>
        <dbReference type="ChEBI" id="CHEBI:30616"/>
        <dbReference type="ChEBI" id="CHEBI:58017"/>
        <dbReference type="ChEBI" id="CHEBI:78346"/>
        <dbReference type="ChEBI" id="CHEBI:456215"/>
        <dbReference type="EC" id="2.7.6.1"/>
    </reaction>
</comment>
<keyword evidence="3" id="KW-0545">Nucleotide biosynthesis</keyword>
<dbReference type="InterPro" id="IPR005946">
    <property type="entry name" value="Rib-P_diPkinase"/>
</dbReference>
<evidence type="ECO:0000256" key="4">
    <source>
        <dbReference type="ARBA" id="ARBA00022741"/>
    </source>
</evidence>
<sequence>MENSVKLYTTSTAVALGEKIAAVLGLPLHCVQSEKFSDGEMSVRFNESIRGQMVFLIAKVNMPYEHFFEMLMTVDAARRSSAKEVVLILPYLPHSRQERRDGQRTSISSRMVADIIQLMGADRIITLDLHTNAIEGFYKIPLDPLSSLRLFVDHIKNSNFEHLCLCSPDFGGIKRIREYKKHLDAEMVVIHKERLKANQIAHMEIIGEVKGRNIIIVDDLVDTAGTLCKAADILMEHGASSVSAYCTHGVLSGPALQNIQNSSLKKLCISDTVIEKIEHPKIEIVSCADLLARAIEHLISNKSLSTLDKVV</sequence>
<feature type="domain" description="Ribose-phosphate pyrophosphokinase N-terminal" evidence="8">
    <location>
        <begin position="6"/>
        <end position="120"/>
    </location>
</feature>
<evidence type="ECO:0000313" key="9">
    <source>
        <dbReference type="EMBL" id="MBL0743974.1"/>
    </source>
</evidence>
<keyword evidence="6" id="KW-0067">ATP-binding</keyword>
<reference evidence="9 10" key="1">
    <citation type="submission" date="2021-01" db="EMBL/GenBank/DDBJ databases">
        <title>Chryseolinea sp. Jin1 Genome sequencing and assembly.</title>
        <authorList>
            <person name="Kim I."/>
        </authorList>
    </citation>
    <scope>NUCLEOTIDE SEQUENCE [LARGE SCALE GENOMIC DNA]</scope>
    <source>
        <strain evidence="9 10">Jin1</strain>
    </source>
</reference>
<organism evidence="9 10">
    <name type="scientific">Chryseolinea lacunae</name>
    <dbReference type="NCBI Taxonomy" id="2801331"/>
    <lineage>
        <taxon>Bacteria</taxon>
        <taxon>Pseudomonadati</taxon>
        <taxon>Bacteroidota</taxon>
        <taxon>Cytophagia</taxon>
        <taxon>Cytophagales</taxon>
        <taxon>Fulvivirgaceae</taxon>
        <taxon>Chryseolinea</taxon>
    </lineage>
</organism>
<dbReference type="NCBIfam" id="NF002320">
    <property type="entry name" value="PRK01259.1"/>
    <property type="match status" value="1"/>
</dbReference>
<keyword evidence="2 9" id="KW-0808">Transferase</keyword>
<evidence type="ECO:0000313" key="10">
    <source>
        <dbReference type="Proteomes" id="UP000613030"/>
    </source>
</evidence>
<dbReference type="InterPro" id="IPR029057">
    <property type="entry name" value="PRTase-like"/>
</dbReference>
<dbReference type="PANTHER" id="PTHR10210:SF32">
    <property type="entry name" value="RIBOSE-PHOSPHATE PYROPHOSPHOKINASE 2"/>
    <property type="match status" value="1"/>
</dbReference>
<evidence type="ECO:0000256" key="1">
    <source>
        <dbReference type="ARBA" id="ARBA00013247"/>
    </source>
</evidence>
<evidence type="ECO:0000256" key="6">
    <source>
        <dbReference type="ARBA" id="ARBA00022840"/>
    </source>
</evidence>
<protein>
    <recommendedName>
        <fullName evidence="1">ribose-phosphate diphosphokinase</fullName>
        <ecNumber evidence="1">2.7.6.1</ecNumber>
    </recommendedName>
</protein>
<evidence type="ECO:0000256" key="5">
    <source>
        <dbReference type="ARBA" id="ARBA00022777"/>
    </source>
</evidence>
<dbReference type="GO" id="GO:0004749">
    <property type="term" value="F:ribose phosphate diphosphokinase activity"/>
    <property type="evidence" value="ECO:0007669"/>
    <property type="project" value="UniProtKB-EC"/>
</dbReference>
<dbReference type="Pfam" id="PF14572">
    <property type="entry name" value="Pribosyl_synth"/>
    <property type="match status" value="1"/>
</dbReference>
<gene>
    <name evidence="9" type="ORF">JI741_22265</name>
</gene>
<keyword evidence="5" id="KW-0418">Kinase</keyword>
<keyword evidence="10" id="KW-1185">Reference proteome</keyword>
<proteinExistence type="predicted"/>
<dbReference type="RefSeq" id="WP_202013626.1">
    <property type="nucleotide sequence ID" value="NZ_JAERRB010000009.1"/>
</dbReference>
<dbReference type="EMBL" id="JAERRB010000009">
    <property type="protein sequence ID" value="MBL0743974.1"/>
    <property type="molecule type" value="Genomic_DNA"/>
</dbReference>
<evidence type="ECO:0000259" key="8">
    <source>
        <dbReference type="Pfam" id="PF13793"/>
    </source>
</evidence>
<dbReference type="EC" id="2.7.6.1" evidence="1"/>
<evidence type="ECO:0000256" key="3">
    <source>
        <dbReference type="ARBA" id="ARBA00022727"/>
    </source>
</evidence>
<dbReference type="InterPro" id="IPR000836">
    <property type="entry name" value="PRTase_dom"/>
</dbReference>
<comment type="caution">
    <text evidence="9">The sequence shown here is derived from an EMBL/GenBank/DDBJ whole genome shotgun (WGS) entry which is preliminary data.</text>
</comment>
<evidence type="ECO:0000256" key="7">
    <source>
        <dbReference type="ARBA" id="ARBA00049535"/>
    </source>
</evidence>
<dbReference type="InterPro" id="IPR029099">
    <property type="entry name" value="Pribosyltran_N"/>
</dbReference>
<dbReference type="CDD" id="cd06223">
    <property type="entry name" value="PRTases_typeI"/>
    <property type="match status" value="1"/>
</dbReference>
<dbReference type="Proteomes" id="UP000613030">
    <property type="component" value="Unassembled WGS sequence"/>
</dbReference>
<dbReference type="PANTHER" id="PTHR10210">
    <property type="entry name" value="RIBOSE-PHOSPHATE DIPHOSPHOKINASE FAMILY MEMBER"/>
    <property type="match status" value="1"/>
</dbReference>
<dbReference type="SMART" id="SM01400">
    <property type="entry name" value="Pribosyltran_N"/>
    <property type="match status" value="1"/>
</dbReference>
<dbReference type="SUPFAM" id="SSF53271">
    <property type="entry name" value="PRTase-like"/>
    <property type="match status" value="1"/>
</dbReference>
<dbReference type="Pfam" id="PF13793">
    <property type="entry name" value="Pribosyltran_N"/>
    <property type="match status" value="1"/>
</dbReference>
<dbReference type="NCBIfam" id="TIGR01251">
    <property type="entry name" value="ribP_PPkin"/>
    <property type="match status" value="1"/>
</dbReference>
<accession>A0ABS1KX62</accession>
<name>A0ABS1KX62_9BACT</name>
<keyword evidence="4" id="KW-0547">Nucleotide-binding</keyword>
<dbReference type="Gene3D" id="3.40.50.2020">
    <property type="match status" value="2"/>
</dbReference>
<evidence type="ECO:0000256" key="2">
    <source>
        <dbReference type="ARBA" id="ARBA00022679"/>
    </source>
</evidence>